<gene>
    <name evidence="11 15" type="primary">tig</name>
    <name evidence="15" type="ORF">MORIYA_4057</name>
</gene>
<dbReference type="OrthoDB" id="9767721at2"/>
<evidence type="ECO:0000256" key="4">
    <source>
        <dbReference type="ARBA" id="ARBA00016902"/>
    </source>
</evidence>
<keyword evidence="9 11" id="KW-0131">Cell cycle</keyword>
<dbReference type="SUPFAM" id="SSF102735">
    <property type="entry name" value="Trigger factor ribosome-binding domain"/>
    <property type="match status" value="1"/>
</dbReference>
<dbReference type="PANTHER" id="PTHR30560">
    <property type="entry name" value="TRIGGER FACTOR CHAPERONE AND PEPTIDYL-PROLYL CIS/TRANS ISOMERASE"/>
    <property type="match status" value="1"/>
</dbReference>
<dbReference type="RefSeq" id="WP_112717886.1">
    <property type="nucleotide sequence ID" value="NZ_LS483250.1"/>
</dbReference>
<dbReference type="InterPro" id="IPR046357">
    <property type="entry name" value="PPIase_dom_sf"/>
</dbReference>
<dbReference type="PROSITE" id="PS50059">
    <property type="entry name" value="FKBP_PPIASE"/>
    <property type="match status" value="1"/>
</dbReference>
<evidence type="ECO:0000256" key="6">
    <source>
        <dbReference type="ARBA" id="ARBA00023110"/>
    </source>
</evidence>
<dbReference type="InterPro" id="IPR037041">
    <property type="entry name" value="Trigger_fac_C_sf"/>
</dbReference>
<keyword evidence="5 11" id="KW-0132">Cell division</keyword>
<evidence type="ECO:0000256" key="11">
    <source>
        <dbReference type="HAMAP-Rule" id="MF_00303"/>
    </source>
</evidence>
<dbReference type="Pfam" id="PF05698">
    <property type="entry name" value="Trigger_C"/>
    <property type="match status" value="1"/>
</dbReference>
<dbReference type="GO" id="GO:0044183">
    <property type="term" value="F:protein folding chaperone"/>
    <property type="evidence" value="ECO:0007669"/>
    <property type="project" value="TreeGrafter"/>
</dbReference>
<dbReference type="Pfam" id="PF05697">
    <property type="entry name" value="Trigger_N"/>
    <property type="match status" value="1"/>
</dbReference>
<evidence type="ECO:0000256" key="5">
    <source>
        <dbReference type="ARBA" id="ARBA00022618"/>
    </source>
</evidence>
<dbReference type="Gene3D" id="3.10.50.40">
    <property type="match status" value="1"/>
</dbReference>
<dbReference type="GO" id="GO:0003755">
    <property type="term" value="F:peptidyl-prolyl cis-trans isomerase activity"/>
    <property type="evidence" value="ECO:0007669"/>
    <property type="project" value="UniProtKB-UniRule"/>
</dbReference>
<protein>
    <recommendedName>
        <fullName evidence="4 11">Trigger factor</fullName>
        <shortName evidence="11">TF</shortName>
        <ecNumber evidence="3 11">5.2.1.8</ecNumber>
    </recommendedName>
    <alternativeName>
        <fullName evidence="10 11">PPIase</fullName>
    </alternativeName>
</protein>
<keyword evidence="16" id="KW-1185">Reference proteome</keyword>
<organism evidence="15 16">
    <name type="scientific">Moritella yayanosii</name>
    <dbReference type="NCBI Taxonomy" id="69539"/>
    <lineage>
        <taxon>Bacteria</taxon>
        <taxon>Pseudomonadati</taxon>
        <taxon>Pseudomonadota</taxon>
        <taxon>Gammaproteobacteria</taxon>
        <taxon>Alteromonadales</taxon>
        <taxon>Moritellaceae</taxon>
        <taxon>Moritella</taxon>
    </lineage>
</organism>
<comment type="subcellular location">
    <subcellularLocation>
        <location evidence="11">Cytoplasm</location>
    </subcellularLocation>
    <text evidence="11">About half TF is bound to the ribosome near the polypeptide exit tunnel while the other half is free in the cytoplasm.</text>
</comment>
<dbReference type="GO" id="GO:0015031">
    <property type="term" value="P:protein transport"/>
    <property type="evidence" value="ECO:0007669"/>
    <property type="project" value="UniProtKB-UniRule"/>
</dbReference>
<dbReference type="NCBIfam" id="TIGR00115">
    <property type="entry name" value="tig"/>
    <property type="match status" value="1"/>
</dbReference>
<dbReference type="Gene3D" id="3.30.70.1050">
    <property type="entry name" value="Trigger factor ribosome-binding domain"/>
    <property type="match status" value="1"/>
</dbReference>
<dbReference type="GO" id="GO:0051301">
    <property type="term" value="P:cell division"/>
    <property type="evidence" value="ECO:0007669"/>
    <property type="project" value="UniProtKB-KW"/>
</dbReference>
<proteinExistence type="inferred from homology"/>
<dbReference type="InterPro" id="IPR005215">
    <property type="entry name" value="Trig_fac"/>
</dbReference>
<dbReference type="KEGG" id="mya:MORIYA_4057"/>
<keyword evidence="8 11" id="KW-0413">Isomerase</keyword>
<dbReference type="InterPro" id="IPR027304">
    <property type="entry name" value="Trigger_fact/SurA_dom_sf"/>
</dbReference>
<evidence type="ECO:0000256" key="10">
    <source>
        <dbReference type="ARBA" id="ARBA00029986"/>
    </source>
</evidence>
<dbReference type="GO" id="GO:0043022">
    <property type="term" value="F:ribosome binding"/>
    <property type="evidence" value="ECO:0007669"/>
    <property type="project" value="TreeGrafter"/>
</dbReference>
<dbReference type="GO" id="GO:0043335">
    <property type="term" value="P:protein unfolding"/>
    <property type="evidence" value="ECO:0007669"/>
    <property type="project" value="TreeGrafter"/>
</dbReference>
<name>A0A330LUT8_9GAMM</name>
<dbReference type="EMBL" id="LS483250">
    <property type="protein sequence ID" value="SQD80509.1"/>
    <property type="molecule type" value="Genomic_DNA"/>
</dbReference>
<dbReference type="AlphaFoldDB" id="A0A330LUT8"/>
<dbReference type="Pfam" id="PF00254">
    <property type="entry name" value="FKBP_C"/>
    <property type="match status" value="1"/>
</dbReference>
<dbReference type="GO" id="GO:0051083">
    <property type="term" value="P:'de novo' cotranslational protein folding"/>
    <property type="evidence" value="ECO:0007669"/>
    <property type="project" value="TreeGrafter"/>
</dbReference>
<dbReference type="SUPFAM" id="SSF109998">
    <property type="entry name" value="Triger factor/SurA peptide-binding domain-like"/>
    <property type="match status" value="1"/>
</dbReference>
<dbReference type="FunFam" id="3.10.50.40:FF:000001">
    <property type="entry name" value="Trigger factor"/>
    <property type="match status" value="1"/>
</dbReference>
<dbReference type="HAMAP" id="MF_00303">
    <property type="entry name" value="Trigger_factor_Tig"/>
    <property type="match status" value="1"/>
</dbReference>
<dbReference type="GO" id="GO:0005737">
    <property type="term" value="C:cytoplasm"/>
    <property type="evidence" value="ECO:0007669"/>
    <property type="project" value="UniProtKB-SubCell"/>
</dbReference>
<evidence type="ECO:0000256" key="9">
    <source>
        <dbReference type="ARBA" id="ARBA00023306"/>
    </source>
</evidence>
<dbReference type="InterPro" id="IPR036611">
    <property type="entry name" value="Trigger_fac_ribosome-bd_sf"/>
</dbReference>
<dbReference type="PANTHER" id="PTHR30560:SF3">
    <property type="entry name" value="TRIGGER FACTOR-LIKE PROTEIN TIG, CHLOROPLASTIC"/>
    <property type="match status" value="1"/>
</dbReference>
<evidence type="ECO:0000256" key="7">
    <source>
        <dbReference type="ARBA" id="ARBA00023186"/>
    </source>
</evidence>
<evidence type="ECO:0000313" key="16">
    <source>
        <dbReference type="Proteomes" id="UP000250163"/>
    </source>
</evidence>
<comment type="function">
    <text evidence="11">Involved in protein export. Acts as a chaperone by maintaining the newly synthesized protein in an open conformation. Functions as a peptidyl-prolyl cis-trans isomerase.</text>
</comment>
<keyword evidence="11" id="KW-0963">Cytoplasm</keyword>
<comment type="catalytic activity">
    <reaction evidence="1 11 12">
        <text>[protein]-peptidylproline (omega=180) = [protein]-peptidylproline (omega=0)</text>
        <dbReference type="Rhea" id="RHEA:16237"/>
        <dbReference type="Rhea" id="RHEA-COMP:10747"/>
        <dbReference type="Rhea" id="RHEA-COMP:10748"/>
        <dbReference type="ChEBI" id="CHEBI:83833"/>
        <dbReference type="ChEBI" id="CHEBI:83834"/>
        <dbReference type="EC" id="5.2.1.8"/>
    </reaction>
</comment>
<dbReference type="InterPro" id="IPR008880">
    <property type="entry name" value="Trigger_fac_C"/>
</dbReference>
<dbReference type="Gene3D" id="1.10.3120.10">
    <property type="entry name" value="Trigger factor, C-terminal domain"/>
    <property type="match status" value="1"/>
</dbReference>
<comment type="similarity">
    <text evidence="2 11 13">Belongs to the FKBP-type PPIase family. Tig subfamily.</text>
</comment>
<sequence length="436" mass="47789">MQVSVETTQGLERRLTITVPAATVSKEIENRLRGLAKTQRIDGFRPGKVPAKVIKKRFGAAVAEEVAGEIMQRNFYEAIVAEKLNLAGAPTLEAAKVKDGEDFSFTATLEVYPEFEVAGVEAIAIEKSVSSVTDADVDGMIETLRKQHAEWVTVDRAAEANDQVKVNFNGSIDGEEFEGGKAEDFTLAMGQGRMIPGFEEGIVGKSAGEEFTVEVTFPEEYHAENLKGKTAIFAITLNAVETQELPEINAEFVGKFGVEDGTLESLKTEISKNMSRELEQAIKADTKTKVLDALVESNDIDVPAALVKQEIVTLREQATQRFGQMAPQNAPELPDELFTEQANRRVKIGLILGEFIKENEITADDTRVQNMIASMASAYEDPAEVIAHYKDDEQALANVRNVAVEDQAIDLVLEKANVTEKEVAFEELMNKATQNA</sequence>
<evidence type="ECO:0000259" key="14">
    <source>
        <dbReference type="PROSITE" id="PS50059"/>
    </source>
</evidence>
<accession>A0A330LUT8</accession>
<dbReference type="Proteomes" id="UP000250163">
    <property type="component" value="Chromosome MORIYA"/>
</dbReference>
<evidence type="ECO:0000256" key="12">
    <source>
        <dbReference type="PROSITE-ProRule" id="PRU00277"/>
    </source>
</evidence>
<evidence type="ECO:0000256" key="13">
    <source>
        <dbReference type="RuleBase" id="RU003914"/>
    </source>
</evidence>
<reference evidence="16" key="1">
    <citation type="submission" date="2018-05" db="EMBL/GenBank/DDBJ databases">
        <authorList>
            <person name="Cea G.-C."/>
            <person name="William W."/>
        </authorList>
    </citation>
    <scope>NUCLEOTIDE SEQUENCE [LARGE SCALE GENOMIC DNA]</scope>
    <source>
        <strain evidence="16">DB21MT 5</strain>
    </source>
</reference>
<evidence type="ECO:0000256" key="1">
    <source>
        <dbReference type="ARBA" id="ARBA00000971"/>
    </source>
</evidence>
<dbReference type="InterPro" id="IPR001179">
    <property type="entry name" value="PPIase_FKBP_dom"/>
</dbReference>
<evidence type="ECO:0000313" key="15">
    <source>
        <dbReference type="EMBL" id="SQD80509.1"/>
    </source>
</evidence>
<comment type="domain">
    <text evidence="11">Consists of 3 domains; the N-terminus binds the ribosome, the middle domain has PPIase activity, while the C-terminus has intrinsic chaperone activity on its own.</text>
</comment>
<evidence type="ECO:0000256" key="8">
    <source>
        <dbReference type="ARBA" id="ARBA00023235"/>
    </source>
</evidence>
<feature type="domain" description="PPIase FKBP-type" evidence="14">
    <location>
        <begin position="161"/>
        <end position="251"/>
    </location>
</feature>
<dbReference type="SUPFAM" id="SSF54534">
    <property type="entry name" value="FKBP-like"/>
    <property type="match status" value="1"/>
</dbReference>
<dbReference type="PIRSF" id="PIRSF003095">
    <property type="entry name" value="Trigger_factor"/>
    <property type="match status" value="1"/>
</dbReference>
<evidence type="ECO:0000256" key="3">
    <source>
        <dbReference type="ARBA" id="ARBA00013194"/>
    </source>
</evidence>
<evidence type="ECO:0000256" key="2">
    <source>
        <dbReference type="ARBA" id="ARBA00005464"/>
    </source>
</evidence>
<keyword evidence="6 11" id="KW-0697">Rotamase</keyword>
<dbReference type="EC" id="5.2.1.8" evidence="3 11"/>
<dbReference type="InterPro" id="IPR008881">
    <property type="entry name" value="Trigger_fac_ribosome-bd_bac"/>
</dbReference>
<keyword evidence="7 11" id="KW-0143">Chaperone</keyword>